<dbReference type="PROSITE" id="PS00194">
    <property type="entry name" value="THIOREDOXIN_1"/>
    <property type="match status" value="1"/>
</dbReference>
<dbReference type="PROSITE" id="PS51352">
    <property type="entry name" value="THIOREDOXIN_2"/>
    <property type="match status" value="1"/>
</dbReference>
<organism evidence="6 7">
    <name type="scientific">Rubripirellula reticaptiva</name>
    <dbReference type="NCBI Taxonomy" id="2528013"/>
    <lineage>
        <taxon>Bacteria</taxon>
        <taxon>Pseudomonadati</taxon>
        <taxon>Planctomycetota</taxon>
        <taxon>Planctomycetia</taxon>
        <taxon>Pirellulales</taxon>
        <taxon>Pirellulaceae</taxon>
        <taxon>Rubripirellula</taxon>
    </lineage>
</organism>
<dbReference type="GO" id="GO:0015035">
    <property type="term" value="F:protein-disulfide reductase activity"/>
    <property type="evidence" value="ECO:0007669"/>
    <property type="project" value="TreeGrafter"/>
</dbReference>
<keyword evidence="4" id="KW-0676">Redox-active center</keyword>
<keyword evidence="2" id="KW-0249">Electron transport</keyword>
<dbReference type="RefSeq" id="WP_146535222.1">
    <property type="nucleotide sequence ID" value="NZ_SJPX01000003.1"/>
</dbReference>
<reference evidence="6 7" key="1">
    <citation type="submission" date="2019-02" db="EMBL/GenBank/DDBJ databases">
        <title>Deep-cultivation of Planctomycetes and their phenomic and genomic characterization uncovers novel biology.</title>
        <authorList>
            <person name="Wiegand S."/>
            <person name="Jogler M."/>
            <person name="Boedeker C."/>
            <person name="Pinto D."/>
            <person name="Vollmers J."/>
            <person name="Rivas-Marin E."/>
            <person name="Kohn T."/>
            <person name="Peeters S.H."/>
            <person name="Heuer A."/>
            <person name="Rast P."/>
            <person name="Oberbeckmann S."/>
            <person name="Bunk B."/>
            <person name="Jeske O."/>
            <person name="Meyerdierks A."/>
            <person name="Storesund J.E."/>
            <person name="Kallscheuer N."/>
            <person name="Luecker S."/>
            <person name="Lage O.M."/>
            <person name="Pohl T."/>
            <person name="Merkel B.J."/>
            <person name="Hornburger P."/>
            <person name="Mueller R.-W."/>
            <person name="Bruemmer F."/>
            <person name="Labrenz M."/>
            <person name="Spormann A.M."/>
            <person name="Op Den Camp H."/>
            <person name="Overmann J."/>
            <person name="Amann R."/>
            <person name="Jetten M.S.M."/>
            <person name="Mascher T."/>
            <person name="Medema M.H."/>
            <person name="Devos D.P."/>
            <person name="Kaster A.-K."/>
            <person name="Ovreas L."/>
            <person name="Rohde M."/>
            <person name="Galperin M.Y."/>
            <person name="Jogler C."/>
        </authorList>
    </citation>
    <scope>NUCLEOTIDE SEQUENCE [LARGE SCALE GENOMIC DNA]</scope>
    <source>
        <strain evidence="6 7">Poly59</strain>
    </source>
</reference>
<evidence type="ECO:0000259" key="5">
    <source>
        <dbReference type="PROSITE" id="PS51352"/>
    </source>
</evidence>
<dbReference type="InterPro" id="IPR013766">
    <property type="entry name" value="Thioredoxin_domain"/>
</dbReference>
<evidence type="ECO:0000256" key="2">
    <source>
        <dbReference type="ARBA" id="ARBA00022982"/>
    </source>
</evidence>
<protein>
    <submittedName>
        <fullName evidence="6">Thioredoxin C-1</fullName>
    </submittedName>
</protein>
<evidence type="ECO:0000313" key="7">
    <source>
        <dbReference type="Proteomes" id="UP000317977"/>
    </source>
</evidence>
<dbReference type="InterPro" id="IPR017937">
    <property type="entry name" value="Thioredoxin_CS"/>
</dbReference>
<keyword evidence="1" id="KW-0813">Transport</keyword>
<keyword evidence="7" id="KW-1185">Reference proteome</keyword>
<name>A0A5C6EV97_9BACT</name>
<dbReference type="Proteomes" id="UP000317977">
    <property type="component" value="Unassembled WGS sequence"/>
</dbReference>
<evidence type="ECO:0000256" key="4">
    <source>
        <dbReference type="ARBA" id="ARBA00023284"/>
    </source>
</evidence>
<dbReference type="Pfam" id="PF00085">
    <property type="entry name" value="Thioredoxin"/>
    <property type="match status" value="1"/>
</dbReference>
<comment type="caution">
    <text evidence="6">The sequence shown here is derived from an EMBL/GenBank/DDBJ whole genome shotgun (WGS) entry which is preliminary data.</text>
</comment>
<feature type="domain" description="Thioredoxin" evidence="5">
    <location>
        <begin position="70"/>
        <end position="181"/>
    </location>
</feature>
<dbReference type="SUPFAM" id="SSF52833">
    <property type="entry name" value="Thioredoxin-like"/>
    <property type="match status" value="1"/>
</dbReference>
<keyword evidence="3" id="KW-1015">Disulfide bond</keyword>
<evidence type="ECO:0000256" key="3">
    <source>
        <dbReference type="ARBA" id="ARBA00023157"/>
    </source>
</evidence>
<dbReference type="PANTHER" id="PTHR45663:SF11">
    <property type="entry name" value="GEO12009P1"/>
    <property type="match status" value="1"/>
</dbReference>
<evidence type="ECO:0000256" key="1">
    <source>
        <dbReference type="ARBA" id="ARBA00022448"/>
    </source>
</evidence>
<accession>A0A5C6EV97</accession>
<dbReference type="OrthoDB" id="7629852at2"/>
<dbReference type="EMBL" id="SJPX01000003">
    <property type="protein sequence ID" value="TWU51987.1"/>
    <property type="molecule type" value="Genomic_DNA"/>
</dbReference>
<dbReference type="InterPro" id="IPR036249">
    <property type="entry name" value="Thioredoxin-like_sf"/>
</dbReference>
<dbReference type="CDD" id="cd02947">
    <property type="entry name" value="TRX_family"/>
    <property type="match status" value="1"/>
</dbReference>
<dbReference type="Gene3D" id="3.40.30.10">
    <property type="entry name" value="Glutaredoxin"/>
    <property type="match status" value="1"/>
</dbReference>
<proteinExistence type="predicted"/>
<gene>
    <name evidence="6" type="ORF">Poly59_35840</name>
</gene>
<dbReference type="PROSITE" id="PS51257">
    <property type="entry name" value="PROKAR_LIPOPROTEIN"/>
    <property type="match status" value="1"/>
</dbReference>
<dbReference type="AlphaFoldDB" id="A0A5C6EV97"/>
<dbReference type="GO" id="GO:0005737">
    <property type="term" value="C:cytoplasm"/>
    <property type="evidence" value="ECO:0007669"/>
    <property type="project" value="TreeGrafter"/>
</dbReference>
<sequence length="181" mass="19663">MKRKSIFLFVSITLAMILVIGCADSGSFAFRKQDSIELDSLLTDSELIDQARVSHAGSRGQTPTIVTAASANLRRAPSLVTLAAGEDLQAKMNDASGAVLLDFYADWCGPCQAQGKILHDLESTATEYQTLMIKINIDDHPSIAEELQVDSIPTLILVRDGRIAKRVSGIADAKKLTQWMQ</sequence>
<evidence type="ECO:0000313" key="6">
    <source>
        <dbReference type="EMBL" id="TWU51987.1"/>
    </source>
</evidence>
<dbReference type="PANTHER" id="PTHR45663">
    <property type="entry name" value="GEO12009P1"/>
    <property type="match status" value="1"/>
</dbReference>